<evidence type="ECO:0000313" key="2">
    <source>
        <dbReference type="EMBL" id="PYI53091.1"/>
    </source>
</evidence>
<gene>
    <name evidence="2" type="ORF">DLM86_19060</name>
</gene>
<evidence type="ECO:0000259" key="1">
    <source>
        <dbReference type="PROSITE" id="PS51819"/>
    </source>
</evidence>
<accession>A0A2V5K1T6</accession>
<comment type="caution">
    <text evidence="2">The sequence shown here is derived from an EMBL/GenBank/DDBJ whole genome shotgun (WGS) entry which is preliminary data.</text>
</comment>
<dbReference type="EMBL" id="QJVJ01000008">
    <property type="protein sequence ID" value="PYI53091.1"/>
    <property type="molecule type" value="Genomic_DNA"/>
</dbReference>
<keyword evidence="3" id="KW-1185">Reference proteome</keyword>
<organism evidence="2 3">
    <name type="scientific">Paenibacillus flagellatus</name>
    <dbReference type="NCBI Taxonomy" id="2211139"/>
    <lineage>
        <taxon>Bacteria</taxon>
        <taxon>Bacillati</taxon>
        <taxon>Bacillota</taxon>
        <taxon>Bacilli</taxon>
        <taxon>Bacillales</taxon>
        <taxon>Paenibacillaceae</taxon>
        <taxon>Paenibacillus</taxon>
    </lineage>
</organism>
<dbReference type="AlphaFoldDB" id="A0A2V5K1T6"/>
<sequence length="137" mass="16007">MCCWFWNTRDEPKEMKGDEGMKAHRLRPFVPSGADYSVALQFYTDLGFEKIASHDGGAIFRIGEAEFHLQHYYHEELQNNFMMELCVHDLDAWWEHIRSTGVLDRYTVKATPPKIQPYGKRAIHLIDPAGVLWHITE</sequence>
<dbReference type="Proteomes" id="UP000247476">
    <property type="component" value="Unassembled WGS sequence"/>
</dbReference>
<proteinExistence type="predicted"/>
<dbReference type="InterPro" id="IPR029068">
    <property type="entry name" value="Glyas_Bleomycin-R_OHBP_Dase"/>
</dbReference>
<dbReference type="Pfam" id="PF00903">
    <property type="entry name" value="Glyoxalase"/>
    <property type="match status" value="1"/>
</dbReference>
<feature type="domain" description="VOC" evidence="1">
    <location>
        <begin position="25"/>
        <end position="137"/>
    </location>
</feature>
<dbReference type="InterPro" id="IPR004360">
    <property type="entry name" value="Glyas_Fos-R_dOase_dom"/>
</dbReference>
<dbReference type="SUPFAM" id="SSF54593">
    <property type="entry name" value="Glyoxalase/Bleomycin resistance protein/Dihydroxybiphenyl dioxygenase"/>
    <property type="match status" value="1"/>
</dbReference>
<evidence type="ECO:0000313" key="3">
    <source>
        <dbReference type="Proteomes" id="UP000247476"/>
    </source>
</evidence>
<dbReference type="PROSITE" id="PS51819">
    <property type="entry name" value="VOC"/>
    <property type="match status" value="1"/>
</dbReference>
<dbReference type="InterPro" id="IPR037523">
    <property type="entry name" value="VOC_core"/>
</dbReference>
<reference evidence="2 3" key="1">
    <citation type="submission" date="2018-05" db="EMBL/GenBank/DDBJ databases">
        <title>Paenibacillus flagellatus sp. nov., isolated from selenium mineral soil.</title>
        <authorList>
            <person name="Dai X."/>
        </authorList>
    </citation>
    <scope>NUCLEOTIDE SEQUENCE [LARGE SCALE GENOMIC DNA]</scope>
    <source>
        <strain evidence="2 3">DXL2</strain>
    </source>
</reference>
<name>A0A2V5K1T6_9BACL</name>
<dbReference type="Gene3D" id="3.10.180.10">
    <property type="entry name" value="2,3-Dihydroxybiphenyl 1,2-Dioxygenase, domain 1"/>
    <property type="match status" value="1"/>
</dbReference>
<protein>
    <submittedName>
        <fullName evidence="2">Glyoxalase</fullName>
    </submittedName>
</protein>